<evidence type="ECO:0000313" key="2">
    <source>
        <dbReference type="Proteomes" id="UP000029003"/>
    </source>
</evidence>
<name>A0A087E490_9BIFI</name>
<comment type="caution">
    <text evidence="1">The sequence shown here is derived from an EMBL/GenBank/DDBJ whole genome shotgun (WGS) entry which is preliminary data.</text>
</comment>
<accession>A0A087E490</accession>
<proteinExistence type="predicted"/>
<evidence type="ECO:0000313" key="1">
    <source>
        <dbReference type="EMBL" id="KFJ02591.1"/>
    </source>
</evidence>
<organism evidence="1 2">
    <name type="scientific">Bifidobacterium thermacidophilum subsp. thermacidophilum</name>
    <dbReference type="NCBI Taxonomy" id="79262"/>
    <lineage>
        <taxon>Bacteria</taxon>
        <taxon>Bacillati</taxon>
        <taxon>Actinomycetota</taxon>
        <taxon>Actinomycetes</taxon>
        <taxon>Bifidobacteriales</taxon>
        <taxon>Bifidobacteriaceae</taxon>
        <taxon>Bifidobacterium</taxon>
    </lineage>
</organism>
<dbReference type="Proteomes" id="UP000029003">
    <property type="component" value="Unassembled WGS sequence"/>
</dbReference>
<reference evidence="1 2" key="1">
    <citation type="submission" date="2014-03" db="EMBL/GenBank/DDBJ databases">
        <title>Genomics of Bifidobacteria.</title>
        <authorList>
            <person name="Ventura M."/>
            <person name="Milani C."/>
            <person name="Lugli G.A."/>
        </authorList>
    </citation>
    <scope>NUCLEOTIDE SEQUENCE [LARGE SCALE GENOMIC DNA]</scope>
    <source>
        <strain evidence="1 2">LMG 21395</strain>
    </source>
</reference>
<dbReference type="AlphaFoldDB" id="A0A087E490"/>
<sequence>MLFGRSCRNTRHVEELPDWPGRLSQDDRFRRNLPWSAGFAGVGFCRLWDCASARPPRHRIRPRPFGRPWPMQASTPIRCRSAMPTIVHPPDCSTLRAISALCVCGDT</sequence>
<gene>
    <name evidence="1" type="ORF">THER5_1976</name>
</gene>
<protein>
    <submittedName>
        <fullName evidence="1">Uncharacterized protein</fullName>
    </submittedName>
</protein>
<dbReference type="EMBL" id="JGZT01000006">
    <property type="protein sequence ID" value="KFJ02591.1"/>
    <property type="molecule type" value="Genomic_DNA"/>
</dbReference>